<dbReference type="PANTHER" id="PTHR31636">
    <property type="entry name" value="OSJNBA0084A10.13 PROTEIN-RELATED"/>
    <property type="match status" value="1"/>
</dbReference>
<dbReference type="AlphaFoldDB" id="A0AAP0BWJ2"/>
<name>A0AAP0BWJ2_9ASPA</name>
<evidence type="ECO:0000256" key="2">
    <source>
        <dbReference type="ARBA" id="ARBA00023163"/>
    </source>
</evidence>
<reference evidence="5 6" key="1">
    <citation type="journal article" date="2022" name="Nat. Plants">
        <title>Genomes of leafy and leafless Platanthera orchids illuminate the evolution of mycoheterotrophy.</title>
        <authorList>
            <person name="Li M.H."/>
            <person name="Liu K.W."/>
            <person name="Li Z."/>
            <person name="Lu H.C."/>
            <person name="Ye Q.L."/>
            <person name="Zhang D."/>
            <person name="Wang J.Y."/>
            <person name="Li Y.F."/>
            <person name="Zhong Z.M."/>
            <person name="Liu X."/>
            <person name="Yu X."/>
            <person name="Liu D.K."/>
            <person name="Tu X.D."/>
            <person name="Liu B."/>
            <person name="Hao Y."/>
            <person name="Liao X.Y."/>
            <person name="Jiang Y.T."/>
            <person name="Sun W.H."/>
            <person name="Chen J."/>
            <person name="Chen Y.Q."/>
            <person name="Ai Y."/>
            <person name="Zhai J.W."/>
            <person name="Wu S.S."/>
            <person name="Zhou Z."/>
            <person name="Hsiao Y.Y."/>
            <person name="Wu W.L."/>
            <person name="Chen Y.Y."/>
            <person name="Lin Y.F."/>
            <person name="Hsu J.L."/>
            <person name="Li C.Y."/>
            <person name="Wang Z.W."/>
            <person name="Zhao X."/>
            <person name="Zhong W.Y."/>
            <person name="Ma X.K."/>
            <person name="Ma L."/>
            <person name="Huang J."/>
            <person name="Chen G.Z."/>
            <person name="Huang M.Z."/>
            <person name="Huang L."/>
            <person name="Peng D.H."/>
            <person name="Luo Y.B."/>
            <person name="Zou S.Q."/>
            <person name="Chen S.P."/>
            <person name="Lan S."/>
            <person name="Tsai W.C."/>
            <person name="Van de Peer Y."/>
            <person name="Liu Z.J."/>
        </authorList>
    </citation>
    <scope>NUCLEOTIDE SEQUENCE [LARGE SCALE GENOMIC DNA]</scope>
    <source>
        <strain evidence="5">Lor287</strain>
    </source>
</reference>
<keyword evidence="2" id="KW-0804">Transcription</keyword>
<feature type="region of interest" description="SAW" evidence="3">
    <location>
        <begin position="370"/>
        <end position="439"/>
    </location>
</feature>
<feature type="short sequence motif" description="VHIID" evidence="3">
    <location>
        <begin position="195"/>
        <end position="199"/>
    </location>
</feature>
<comment type="caution">
    <text evidence="3">Lacks conserved residue(s) required for the propagation of feature annotation.</text>
</comment>
<evidence type="ECO:0000313" key="6">
    <source>
        <dbReference type="Proteomes" id="UP001418222"/>
    </source>
</evidence>
<accession>A0AAP0BWJ2</accession>
<proteinExistence type="inferred from homology"/>
<dbReference type="Pfam" id="PF03514">
    <property type="entry name" value="GRAS"/>
    <property type="match status" value="1"/>
</dbReference>
<dbReference type="Proteomes" id="UP001418222">
    <property type="component" value="Unassembled WGS sequence"/>
</dbReference>
<comment type="similarity">
    <text evidence="3">Belongs to the GRAS family.</text>
</comment>
<feature type="region of interest" description="Leucine repeat II (LRII)" evidence="3">
    <location>
        <begin position="241"/>
        <end position="273"/>
    </location>
</feature>
<dbReference type="EMBL" id="JBBWWQ010000003">
    <property type="protein sequence ID" value="KAK8952083.1"/>
    <property type="molecule type" value="Genomic_DNA"/>
</dbReference>
<feature type="region of interest" description="Disordered" evidence="4">
    <location>
        <begin position="65"/>
        <end position="84"/>
    </location>
</feature>
<evidence type="ECO:0000256" key="1">
    <source>
        <dbReference type="ARBA" id="ARBA00023015"/>
    </source>
</evidence>
<sequence>MMEHNVTGCCSTIIHPDFSWTDWSPDIDREHIAGAGDNYHGLLDSMIQDIDLHTLPIQAWFTSVSPSSTNFPRTPADEHPPEDDDRTLRLVHLLMAAAEALDGPCKSPHLAHVILARLRQLPARGGAGSTERLAVHFTNALLGLLDGGGAKEPPNHTSEALVAFQLLQDMSPCMKFGHFTANQAILEAVAGERRVHIVDYDIMEGVQWASLMQALMSIGRGFARPHLRITAVTLNRRSAKESGRRLAAFAASIGLSFSFGLCQLDGDEKFRPAAVRVVKGEAVVLNCVLHPCSADGARSFLAGAAALRARLVTLVDLEREQIGFVGSFMEEMKRYSAMCDALEAGFPKQGRARETVERVVLASMIAGAVGRAYRRVEGRWGECLEAAEFGKVGLSFFNLCQARLLLSLFNDGYHVEEDGRNKIVLCWKSCRLISASVWSAPPEESPEGNYFSC</sequence>
<keyword evidence="1" id="KW-0805">Transcription regulation</keyword>
<dbReference type="InterPro" id="IPR005202">
    <property type="entry name" value="TF_GRAS"/>
</dbReference>
<protein>
    <submittedName>
        <fullName evidence="5">Nodulation-signaling pathway 2 protein</fullName>
    </submittedName>
</protein>
<gene>
    <name evidence="5" type="primary">NSP2</name>
    <name evidence="5" type="ORF">KSP39_PZI003434</name>
</gene>
<evidence type="ECO:0000313" key="5">
    <source>
        <dbReference type="EMBL" id="KAK8952083.1"/>
    </source>
</evidence>
<evidence type="ECO:0000256" key="3">
    <source>
        <dbReference type="PROSITE-ProRule" id="PRU01191"/>
    </source>
</evidence>
<organism evidence="5 6">
    <name type="scientific">Platanthera zijinensis</name>
    <dbReference type="NCBI Taxonomy" id="2320716"/>
    <lineage>
        <taxon>Eukaryota</taxon>
        <taxon>Viridiplantae</taxon>
        <taxon>Streptophyta</taxon>
        <taxon>Embryophyta</taxon>
        <taxon>Tracheophyta</taxon>
        <taxon>Spermatophyta</taxon>
        <taxon>Magnoliopsida</taxon>
        <taxon>Liliopsida</taxon>
        <taxon>Asparagales</taxon>
        <taxon>Orchidaceae</taxon>
        <taxon>Orchidoideae</taxon>
        <taxon>Orchideae</taxon>
        <taxon>Orchidinae</taxon>
        <taxon>Platanthera</taxon>
    </lineage>
</organism>
<evidence type="ECO:0000256" key="4">
    <source>
        <dbReference type="SAM" id="MobiDB-lite"/>
    </source>
</evidence>
<dbReference type="PROSITE" id="PS50985">
    <property type="entry name" value="GRAS"/>
    <property type="match status" value="1"/>
</dbReference>
<comment type="caution">
    <text evidence="5">The sequence shown here is derived from an EMBL/GenBank/DDBJ whole genome shotgun (WGS) entry which is preliminary data.</text>
</comment>
<keyword evidence="6" id="KW-1185">Reference proteome</keyword>